<keyword evidence="2" id="KW-1185">Reference proteome</keyword>
<protein>
    <submittedName>
        <fullName evidence="1">Uncharacterized protein</fullName>
    </submittedName>
</protein>
<proteinExistence type="predicted"/>
<dbReference type="Proteomes" id="UP000431080">
    <property type="component" value="Unassembled WGS sequence"/>
</dbReference>
<name>A0A6I2FAM7_9MICO</name>
<comment type="caution">
    <text evidence="1">The sequence shown here is derived from an EMBL/GenBank/DDBJ whole genome shotgun (WGS) entry which is preliminary data.</text>
</comment>
<sequence>MTDTVAIALITAAAGFLGALVGALGAVVGPWWLQRSSRAADDERRRLESRRVAIVEWTEANIATTFAAGTEKADAAVARSWKAQAEISSLVEKPVEDFIHGVNYYATAGVDDTTRLNAFGSAGRMLTAWHRGDIPVTELQPFLIRMDLGAAMEFRNEWPTQDEIRMMSRRWMREKAAAEAQWNAQDAAFGQP</sequence>
<gene>
    <name evidence="1" type="ORF">GE115_00130</name>
</gene>
<dbReference type="RefSeq" id="WP_153682829.1">
    <property type="nucleotide sequence ID" value="NZ_WJIF01000001.1"/>
</dbReference>
<dbReference type="AlphaFoldDB" id="A0A6I2FAM7"/>
<reference evidence="1 2" key="1">
    <citation type="submission" date="2019-10" db="EMBL/GenBank/DDBJ databases">
        <authorList>
            <person name="Nie G."/>
            <person name="Ming H."/>
            <person name="Yi B."/>
        </authorList>
    </citation>
    <scope>NUCLEOTIDE SEQUENCE [LARGE SCALE GENOMIC DNA]</scope>
    <source>
        <strain evidence="1 2">CFH 90414</strain>
    </source>
</reference>
<evidence type="ECO:0000313" key="1">
    <source>
        <dbReference type="EMBL" id="MRG58288.1"/>
    </source>
</evidence>
<accession>A0A6I2FAM7</accession>
<organism evidence="1 2">
    <name type="scientific">Agromyces agglutinans</name>
    <dbReference type="NCBI Taxonomy" id="2662258"/>
    <lineage>
        <taxon>Bacteria</taxon>
        <taxon>Bacillati</taxon>
        <taxon>Actinomycetota</taxon>
        <taxon>Actinomycetes</taxon>
        <taxon>Micrococcales</taxon>
        <taxon>Microbacteriaceae</taxon>
        <taxon>Agromyces</taxon>
    </lineage>
</organism>
<evidence type="ECO:0000313" key="2">
    <source>
        <dbReference type="Proteomes" id="UP000431080"/>
    </source>
</evidence>
<dbReference type="EMBL" id="WJIF01000001">
    <property type="protein sequence ID" value="MRG58288.1"/>
    <property type="molecule type" value="Genomic_DNA"/>
</dbReference>